<dbReference type="PANTHER" id="PTHR16515:SF10">
    <property type="entry name" value="HISTONE-LYSINE N-METHYLTRANSFERASE PRDM9-RELATED"/>
    <property type="match status" value="1"/>
</dbReference>
<dbReference type="InterPro" id="IPR001909">
    <property type="entry name" value="KRAB"/>
</dbReference>
<keyword evidence="5" id="KW-0862">Zinc</keyword>
<feature type="region of interest" description="Disordered" evidence="7">
    <location>
        <begin position="238"/>
        <end position="260"/>
    </location>
</feature>
<keyword evidence="9" id="KW-1185">Reference proteome</keyword>
<name>A0A8U7ME29_CORMO</name>
<dbReference type="Ensembl" id="ENSCMUT00000032744.1">
    <property type="protein sequence ID" value="ENSCMUP00000032040.1"/>
    <property type="gene ID" value="ENSCMUG00000018790.1"/>
</dbReference>
<evidence type="ECO:0000256" key="1">
    <source>
        <dbReference type="ARBA" id="ARBA00004123"/>
    </source>
</evidence>
<keyword evidence="6" id="KW-0539">Nucleus</keyword>
<dbReference type="PROSITE" id="PS00028">
    <property type="entry name" value="ZINC_FINGER_C2H2_1"/>
    <property type="match status" value="3"/>
</dbReference>
<organism evidence="8 9">
    <name type="scientific">Corvus moneduloides</name>
    <name type="common">New Caledonian crow</name>
    <dbReference type="NCBI Taxonomy" id="1196302"/>
    <lineage>
        <taxon>Eukaryota</taxon>
        <taxon>Metazoa</taxon>
        <taxon>Chordata</taxon>
        <taxon>Craniata</taxon>
        <taxon>Vertebrata</taxon>
        <taxon>Euteleostomi</taxon>
        <taxon>Archelosauria</taxon>
        <taxon>Archosauria</taxon>
        <taxon>Dinosauria</taxon>
        <taxon>Saurischia</taxon>
        <taxon>Theropoda</taxon>
        <taxon>Coelurosauria</taxon>
        <taxon>Aves</taxon>
        <taxon>Neognathae</taxon>
        <taxon>Neoaves</taxon>
        <taxon>Telluraves</taxon>
        <taxon>Australaves</taxon>
        <taxon>Passeriformes</taxon>
        <taxon>Corvoidea</taxon>
        <taxon>Corvidae</taxon>
        <taxon>Corvus</taxon>
    </lineage>
</organism>
<dbReference type="Gene3D" id="6.10.140.140">
    <property type="match status" value="1"/>
</dbReference>
<comment type="subcellular location">
    <subcellularLocation>
        <location evidence="1">Nucleus</location>
    </subcellularLocation>
</comment>
<keyword evidence="4" id="KW-0863">Zinc-finger</keyword>
<evidence type="ECO:0000256" key="2">
    <source>
        <dbReference type="ARBA" id="ARBA00022723"/>
    </source>
</evidence>
<dbReference type="Proteomes" id="UP000694553">
    <property type="component" value="Unassembled WGS sequence"/>
</dbReference>
<dbReference type="FunFam" id="3.30.160.60:FF:000100">
    <property type="entry name" value="Zinc finger 45-like"/>
    <property type="match status" value="1"/>
</dbReference>
<dbReference type="PROSITE" id="PS50805">
    <property type="entry name" value="KRAB"/>
    <property type="match status" value="1"/>
</dbReference>
<dbReference type="Pfam" id="PF00096">
    <property type="entry name" value="zf-C2H2"/>
    <property type="match status" value="3"/>
</dbReference>
<dbReference type="CDD" id="cd07765">
    <property type="entry name" value="KRAB_A-box"/>
    <property type="match status" value="1"/>
</dbReference>
<dbReference type="PROSITE" id="PS50157">
    <property type="entry name" value="ZINC_FINGER_C2H2_2"/>
    <property type="match status" value="5"/>
</dbReference>
<accession>A0A8U7ME29</accession>
<dbReference type="FunFam" id="3.30.160.60:FF:000358">
    <property type="entry name" value="zinc finger protein 24"/>
    <property type="match status" value="1"/>
</dbReference>
<dbReference type="Gene3D" id="3.30.160.60">
    <property type="entry name" value="Classic Zinc Finger"/>
    <property type="match status" value="5"/>
</dbReference>
<reference evidence="8" key="3">
    <citation type="submission" date="2025-09" db="UniProtKB">
        <authorList>
            <consortium name="Ensembl"/>
        </authorList>
    </citation>
    <scope>IDENTIFICATION</scope>
</reference>
<dbReference type="FunFam" id="3.30.160.60:FF:002343">
    <property type="entry name" value="Zinc finger protein 33A"/>
    <property type="match status" value="1"/>
</dbReference>
<evidence type="ECO:0000313" key="8">
    <source>
        <dbReference type="Ensembl" id="ENSCMUP00000032040.1"/>
    </source>
</evidence>
<dbReference type="SUPFAM" id="SSF109640">
    <property type="entry name" value="KRAB domain (Kruppel-associated box)"/>
    <property type="match status" value="1"/>
</dbReference>
<dbReference type="InterPro" id="IPR036236">
    <property type="entry name" value="Znf_C2H2_sf"/>
</dbReference>
<dbReference type="InterPro" id="IPR050331">
    <property type="entry name" value="Zinc_finger"/>
</dbReference>
<reference evidence="8" key="2">
    <citation type="submission" date="2025-08" db="UniProtKB">
        <authorList>
            <consortium name="Ensembl"/>
        </authorList>
    </citation>
    <scope>IDENTIFICATION</scope>
</reference>
<protein>
    <submittedName>
        <fullName evidence="8">Uncharacterized protein</fullName>
    </submittedName>
</protein>
<dbReference type="PANTHER" id="PTHR16515">
    <property type="entry name" value="PR DOMAIN ZINC FINGER PROTEIN"/>
    <property type="match status" value="1"/>
</dbReference>
<keyword evidence="2" id="KW-0479">Metal-binding</keyword>
<dbReference type="GO" id="GO:0008270">
    <property type="term" value="F:zinc ion binding"/>
    <property type="evidence" value="ECO:0007669"/>
    <property type="project" value="UniProtKB-KW"/>
</dbReference>
<reference evidence="9" key="1">
    <citation type="submission" date="2019-10" db="EMBL/GenBank/DDBJ databases">
        <title>Corvus moneduloides (New Caledonian crow) genome, bCorMon1, primary haplotype.</title>
        <authorList>
            <person name="Rutz C."/>
            <person name="Fungtammasan C."/>
            <person name="Mountcastle J."/>
            <person name="Formenti G."/>
            <person name="Chow W."/>
            <person name="Howe K."/>
            <person name="Steele M.P."/>
            <person name="Fernandes J."/>
            <person name="Gilbert M.T.P."/>
            <person name="Fedrigo O."/>
            <person name="Jarvis E.D."/>
            <person name="Gemmell N."/>
        </authorList>
    </citation>
    <scope>NUCLEOTIDE SEQUENCE [LARGE SCALE GENOMIC DNA]</scope>
</reference>
<proteinExistence type="predicted"/>
<sequence length="430" mass="47930">AGRRGPLWRRRNRSLSLRSVSPGAGMELAGGSTISLWTVVAAVQALERSVAAHASRLFSLEHRAGNSEKKHLDCEKMVGEFGNQLESKCAALGTLVQEYGRLQRRLENMENLLKNRNLWILRLPPGVEAPAVALENNATGFSTQEWENLEEWQRELYGKVLTGKREALVLLGECCCWVGYQHFQTGSGWGIFPILGKQISQLGAFLPVDAAGKHSYPCSLSDDVISEPALLSRLQGGEAPCSEEEPAPGEIPAEPGSQGRSKSYICSDCGKNFVCHSWLVRHQTSHTGERPYKCSKCDKTYRRKDYLLNHQRRHTGERLFQCPLCSKRFVLKRSLLKHQEGHMQDTHVPLSRVRPRYSPAAPSQGPRPRSTVRGCGKSFARHAYLLRHQRTHSGQRPHACAECGRRFLAKPTLNSHLRTGELGMGLSPGN</sequence>
<feature type="region of interest" description="Disordered" evidence="7">
    <location>
        <begin position="354"/>
        <end position="374"/>
    </location>
</feature>
<evidence type="ECO:0000313" key="9">
    <source>
        <dbReference type="Proteomes" id="UP000694553"/>
    </source>
</evidence>
<dbReference type="GO" id="GO:0005634">
    <property type="term" value="C:nucleus"/>
    <property type="evidence" value="ECO:0007669"/>
    <property type="project" value="UniProtKB-SubCell"/>
</dbReference>
<evidence type="ECO:0000256" key="4">
    <source>
        <dbReference type="ARBA" id="ARBA00022771"/>
    </source>
</evidence>
<dbReference type="AlphaFoldDB" id="A0A8U7ME29"/>
<dbReference type="OMA" id="FICKHHL"/>
<evidence type="ECO:0000256" key="5">
    <source>
        <dbReference type="ARBA" id="ARBA00022833"/>
    </source>
</evidence>
<keyword evidence="3" id="KW-0677">Repeat</keyword>
<dbReference type="FunFam" id="3.30.160.60:FF:000478">
    <property type="entry name" value="Zinc finger protein 133"/>
    <property type="match status" value="1"/>
</dbReference>
<dbReference type="SUPFAM" id="SSF57667">
    <property type="entry name" value="beta-beta-alpha zinc fingers"/>
    <property type="match status" value="3"/>
</dbReference>
<evidence type="ECO:0000256" key="6">
    <source>
        <dbReference type="ARBA" id="ARBA00023242"/>
    </source>
</evidence>
<dbReference type="GO" id="GO:0006355">
    <property type="term" value="P:regulation of DNA-templated transcription"/>
    <property type="evidence" value="ECO:0007669"/>
    <property type="project" value="InterPro"/>
</dbReference>
<evidence type="ECO:0000256" key="7">
    <source>
        <dbReference type="SAM" id="MobiDB-lite"/>
    </source>
</evidence>
<dbReference type="Pfam" id="PF01352">
    <property type="entry name" value="KRAB"/>
    <property type="match status" value="1"/>
</dbReference>
<evidence type="ECO:0000256" key="3">
    <source>
        <dbReference type="ARBA" id="ARBA00022737"/>
    </source>
</evidence>
<dbReference type="SMART" id="SM00355">
    <property type="entry name" value="ZnF_C2H2"/>
    <property type="match status" value="5"/>
</dbReference>
<dbReference type="InterPro" id="IPR036051">
    <property type="entry name" value="KRAB_dom_sf"/>
</dbReference>
<dbReference type="InterPro" id="IPR013087">
    <property type="entry name" value="Znf_C2H2_type"/>
</dbReference>